<dbReference type="InterPro" id="IPR010282">
    <property type="entry name" value="Uncharacterised_HutD/Ves"/>
</dbReference>
<evidence type="ECO:0000313" key="2">
    <source>
        <dbReference type="Proteomes" id="UP000243494"/>
    </source>
</evidence>
<proteinExistence type="predicted"/>
<accession>A0A371IRM7</accession>
<protein>
    <recommendedName>
        <fullName evidence="3">HutD family protein</fullName>
    </recommendedName>
</protein>
<dbReference type="Proteomes" id="UP000243494">
    <property type="component" value="Unassembled WGS sequence"/>
</dbReference>
<dbReference type="Gene3D" id="2.60.120.10">
    <property type="entry name" value="Jelly Rolls"/>
    <property type="match status" value="1"/>
</dbReference>
<gene>
    <name evidence="1" type="ORF">CHF27_009790</name>
</gene>
<organism evidence="1 2">
    <name type="scientific">Romboutsia maritimum</name>
    <dbReference type="NCBI Taxonomy" id="2020948"/>
    <lineage>
        <taxon>Bacteria</taxon>
        <taxon>Bacillati</taxon>
        <taxon>Bacillota</taxon>
        <taxon>Clostridia</taxon>
        <taxon>Peptostreptococcales</taxon>
        <taxon>Peptostreptococcaceae</taxon>
        <taxon>Romboutsia</taxon>
    </lineage>
</organism>
<comment type="caution">
    <text evidence="1">The sequence shown here is derived from an EMBL/GenBank/DDBJ whole genome shotgun (WGS) entry which is preliminary data.</text>
</comment>
<evidence type="ECO:0008006" key="3">
    <source>
        <dbReference type="Google" id="ProtNLM"/>
    </source>
</evidence>
<dbReference type="AlphaFoldDB" id="A0A371IRM7"/>
<dbReference type="InterPro" id="IPR011051">
    <property type="entry name" value="RmlC_Cupin_sf"/>
</dbReference>
<dbReference type="EMBL" id="NOJZ02000018">
    <property type="protein sequence ID" value="RDY23125.1"/>
    <property type="molecule type" value="Genomic_DNA"/>
</dbReference>
<reference evidence="1 2" key="1">
    <citation type="journal article" date="2017" name="Genome Announc.">
        <title>Draft Genome Sequence of Romboutsia maritimum sp. nov. Strain CCRI-22766(T), Isolated from Coastal Estuarine Mud.</title>
        <authorList>
            <person name="Maheux A.F."/>
            <person name="Boudreau D.K."/>
            <person name="Berube E."/>
            <person name="Boissinot M."/>
            <person name="Raymond F."/>
            <person name="Brodeur S."/>
            <person name="Corbeil J."/>
            <person name="Brightwell G."/>
            <person name="Broda D."/>
            <person name="Omar R.F."/>
            <person name="Bergeron M.G."/>
        </authorList>
    </citation>
    <scope>NUCLEOTIDE SEQUENCE [LARGE SCALE GENOMIC DNA]</scope>
    <source>
        <strain evidence="1 2">CCRI-22766</strain>
    </source>
</reference>
<dbReference type="InterPro" id="IPR014710">
    <property type="entry name" value="RmlC-like_jellyroll"/>
</dbReference>
<dbReference type="Pfam" id="PF05962">
    <property type="entry name" value="HutD"/>
    <property type="match status" value="1"/>
</dbReference>
<dbReference type="PANTHER" id="PTHR37943:SF1">
    <property type="entry name" value="PROTEIN VES"/>
    <property type="match status" value="1"/>
</dbReference>
<dbReference type="SUPFAM" id="SSF51182">
    <property type="entry name" value="RmlC-like cupins"/>
    <property type="match status" value="1"/>
</dbReference>
<dbReference type="PANTHER" id="PTHR37943">
    <property type="entry name" value="PROTEIN VES"/>
    <property type="match status" value="1"/>
</dbReference>
<name>A0A371IRM7_9FIRM</name>
<sequence>MFLSYNKKIIRSEEYKISKWSGGTTTQIYIYPEESTYNDLNFKWRLSSANVNLEESTFTHLPGISRKIMTLDNELILEHENRYTRNLKPFEVESFSGDWKTKSYGKVTDFNLMINKDCDGDLKSLTINKNSSVEIYLENKDNKYKYISKAFYCVDGNFKIVIDNEELNVNKYDLLLVTMEKEDTKLLKIINESHNNIKVIQSVIVF</sequence>
<evidence type="ECO:0000313" key="1">
    <source>
        <dbReference type="EMBL" id="RDY23125.1"/>
    </source>
</evidence>
<keyword evidence="2" id="KW-1185">Reference proteome</keyword>